<keyword evidence="2" id="KW-1185">Reference proteome</keyword>
<proteinExistence type="predicted"/>
<dbReference type="RefSeq" id="WP_413278379.1">
    <property type="nucleotide sequence ID" value="NZ_JBHFNT010000134.1"/>
</dbReference>
<evidence type="ECO:0000313" key="2">
    <source>
        <dbReference type="Proteomes" id="UP001576780"/>
    </source>
</evidence>
<reference evidence="1 2" key="1">
    <citation type="submission" date="2024-09" db="EMBL/GenBank/DDBJ databases">
        <title>Floridaenema gen nov. (Aerosakkonemataceae, Aerosakkonematales ord. nov., Cyanobacteria) from benthic tropical and subtropical fresh waters, with the description of four new species.</title>
        <authorList>
            <person name="Moretto J.A."/>
            <person name="Berthold D.E."/>
            <person name="Lefler F.W."/>
            <person name="Huang I.-S."/>
            <person name="Laughinghouse H. IV."/>
        </authorList>
    </citation>
    <scope>NUCLEOTIDE SEQUENCE [LARGE SCALE GENOMIC DNA]</scope>
    <source>
        <strain evidence="1 2">BLCC-F167</strain>
    </source>
</reference>
<comment type="caution">
    <text evidence="1">The sequence shown here is derived from an EMBL/GenBank/DDBJ whole genome shotgun (WGS) entry which is preliminary data.</text>
</comment>
<organism evidence="1 2">
    <name type="scientific">Floridaenema evergladense BLCC-F167</name>
    <dbReference type="NCBI Taxonomy" id="3153639"/>
    <lineage>
        <taxon>Bacteria</taxon>
        <taxon>Bacillati</taxon>
        <taxon>Cyanobacteriota</taxon>
        <taxon>Cyanophyceae</taxon>
        <taxon>Oscillatoriophycideae</taxon>
        <taxon>Aerosakkonematales</taxon>
        <taxon>Aerosakkonemataceae</taxon>
        <taxon>Floridanema</taxon>
        <taxon>Floridanema evergladense</taxon>
    </lineage>
</organism>
<gene>
    <name evidence="1" type="ORF">ACE1CA_15735</name>
</gene>
<sequence length="255" mass="29616">MIKALNEFIGEGKQNLPEKYSQLLVIADNLDRIVPVIQEDGRSNHDHIFLDRHEQLKALDCHLVYTVPISMLYSQKAADLRTNYGDDRVLPMIMVQTPDNIIHQPGLNKLKEVIAKRVNQVISNRVLETEIFDSPQTLEQICLMSGGHVRELLLLFRAAIKRTDELPIPVKAVQRAITEARDTYRRTVQENQWQALANVCYSKRIINDDLHRGLLFNRCLLEYRYLDGDEIKRWYDVHPLIKGIEEFQEACEQIS</sequence>
<protein>
    <submittedName>
        <fullName evidence="1">Uncharacterized protein</fullName>
    </submittedName>
</protein>
<accession>A0ABV4WM68</accession>
<dbReference type="Proteomes" id="UP001576780">
    <property type="component" value="Unassembled WGS sequence"/>
</dbReference>
<dbReference type="EMBL" id="JBHFNT010000134">
    <property type="protein sequence ID" value="MFB2835982.1"/>
    <property type="molecule type" value="Genomic_DNA"/>
</dbReference>
<name>A0ABV4WM68_9CYAN</name>
<evidence type="ECO:0000313" key="1">
    <source>
        <dbReference type="EMBL" id="MFB2835982.1"/>
    </source>
</evidence>